<feature type="compositionally biased region" description="Low complexity" evidence="1">
    <location>
        <begin position="1"/>
        <end position="21"/>
    </location>
</feature>
<evidence type="ECO:0000256" key="1">
    <source>
        <dbReference type="SAM" id="MobiDB-lite"/>
    </source>
</evidence>
<reference evidence="3" key="1">
    <citation type="journal article" date="2017" name="Front. Plant Sci.">
        <title>Climate Clever Clovers: New Paradigm to Reduce the Environmental Footprint of Ruminants by Breeding Low Methanogenic Forages Utilizing Haplotype Variation.</title>
        <authorList>
            <person name="Kaur P."/>
            <person name="Appels R."/>
            <person name="Bayer P.E."/>
            <person name="Keeble-Gagnere G."/>
            <person name="Wang J."/>
            <person name="Hirakawa H."/>
            <person name="Shirasawa K."/>
            <person name="Vercoe P."/>
            <person name="Stefanova K."/>
            <person name="Durmic Z."/>
            <person name="Nichols P."/>
            <person name="Revell C."/>
            <person name="Isobe S.N."/>
            <person name="Edwards D."/>
            <person name="Erskine W."/>
        </authorList>
    </citation>
    <scope>NUCLEOTIDE SEQUENCE [LARGE SCALE GENOMIC DNA]</scope>
    <source>
        <strain evidence="3">cv. Daliak</strain>
    </source>
</reference>
<feature type="compositionally biased region" description="Acidic residues" evidence="1">
    <location>
        <begin position="57"/>
        <end position="73"/>
    </location>
</feature>
<dbReference type="EMBL" id="DF974128">
    <property type="protein sequence ID" value="GAU45493.1"/>
    <property type="molecule type" value="Genomic_DNA"/>
</dbReference>
<accession>A0A2Z6NTJ8</accession>
<sequence length="73" mass="7790">MAPRKSSSNTKSKTKTSSSGTARNTYDAGKFVGADQQAKCHDLGRRQGESSTAGDADVVDADEVDEELYEMSD</sequence>
<proteinExistence type="predicted"/>
<feature type="region of interest" description="Disordered" evidence="1">
    <location>
        <begin position="1"/>
        <end position="73"/>
    </location>
</feature>
<dbReference type="AlphaFoldDB" id="A0A2Z6NTJ8"/>
<protein>
    <submittedName>
        <fullName evidence="2">Uncharacterized protein</fullName>
    </submittedName>
</protein>
<gene>
    <name evidence="2" type="ORF">TSUD_129380</name>
</gene>
<evidence type="ECO:0000313" key="3">
    <source>
        <dbReference type="Proteomes" id="UP000242715"/>
    </source>
</evidence>
<evidence type="ECO:0000313" key="2">
    <source>
        <dbReference type="EMBL" id="GAU45493.1"/>
    </source>
</evidence>
<dbReference type="Proteomes" id="UP000242715">
    <property type="component" value="Unassembled WGS sequence"/>
</dbReference>
<name>A0A2Z6NTJ8_TRISU</name>
<keyword evidence="3" id="KW-1185">Reference proteome</keyword>
<feature type="compositionally biased region" description="Basic and acidic residues" evidence="1">
    <location>
        <begin position="38"/>
        <end position="48"/>
    </location>
</feature>
<organism evidence="2 3">
    <name type="scientific">Trifolium subterraneum</name>
    <name type="common">Subterranean clover</name>
    <dbReference type="NCBI Taxonomy" id="3900"/>
    <lineage>
        <taxon>Eukaryota</taxon>
        <taxon>Viridiplantae</taxon>
        <taxon>Streptophyta</taxon>
        <taxon>Embryophyta</taxon>
        <taxon>Tracheophyta</taxon>
        <taxon>Spermatophyta</taxon>
        <taxon>Magnoliopsida</taxon>
        <taxon>eudicotyledons</taxon>
        <taxon>Gunneridae</taxon>
        <taxon>Pentapetalae</taxon>
        <taxon>rosids</taxon>
        <taxon>fabids</taxon>
        <taxon>Fabales</taxon>
        <taxon>Fabaceae</taxon>
        <taxon>Papilionoideae</taxon>
        <taxon>50 kb inversion clade</taxon>
        <taxon>NPAAA clade</taxon>
        <taxon>Hologalegina</taxon>
        <taxon>IRL clade</taxon>
        <taxon>Trifolieae</taxon>
        <taxon>Trifolium</taxon>
    </lineage>
</organism>